<organism evidence="1 2">
    <name type="scientific">Pseudohoeflea suaedae</name>
    <dbReference type="NCBI Taxonomy" id="877384"/>
    <lineage>
        <taxon>Bacteria</taxon>
        <taxon>Pseudomonadati</taxon>
        <taxon>Pseudomonadota</taxon>
        <taxon>Alphaproteobacteria</taxon>
        <taxon>Hyphomicrobiales</taxon>
        <taxon>Rhizobiaceae</taxon>
        <taxon>Pseudohoeflea</taxon>
    </lineage>
</organism>
<proteinExistence type="predicted"/>
<name>A0A4V3A7N4_9HYPH</name>
<dbReference type="OrthoDB" id="9984431at2"/>
<sequence length="79" mass="8327">MSKIYVAANYVTTSGYWDFLVPDALEDSGHLQIVEETDGGAFNELEVQAPGAATGFGSIRGAWVCVMCESILAANLAAI</sequence>
<evidence type="ECO:0000313" key="1">
    <source>
        <dbReference type="EMBL" id="TDH39315.1"/>
    </source>
</evidence>
<dbReference type="Proteomes" id="UP000295131">
    <property type="component" value="Unassembled WGS sequence"/>
</dbReference>
<evidence type="ECO:0000313" key="2">
    <source>
        <dbReference type="Proteomes" id="UP000295131"/>
    </source>
</evidence>
<dbReference type="AlphaFoldDB" id="A0A4V3A7N4"/>
<accession>A0A4V3A7N4</accession>
<reference evidence="1 2" key="1">
    <citation type="journal article" date="2013" name="Int. J. Syst. Evol. Microbiol.">
        <title>Hoeflea suaedae sp. nov., an endophytic bacterium isolated from the root of the halophyte Suaeda maritima.</title>
        <authorList>
            <person name="Chung E.J."/>
            <person name="Park J.A."/>
            <person name="Pramanik P."/>
            <person name="Bibi F."/>
            <person name="Jeon C.O."/>
            <person name="Chung Y.R."/>
        </authorList>
    </citation>
    <scope>NUCLEOTIDE SEQUENCE [LARGE SCALE GENOMIC DNA]</scope>
    <source>
        <strain evidence="1 2">YC6898</strain>
    </source>
</reference>
<keyword evidence="2" id="KW-1185">Reference proteome</keyword>
<comment type="caution">
    <text evidence="1">The sequence shown here is derived from an EMBL/GenBank/DDBJ whole genome shotgun (WGS) entry which is preliminary data.</text>
</comment>
<protein>
    <submittedName>
        <fullName evidence="1">Uncharacterized protein</fullName>
    </submittedName>
</protein>
<dbReference type="EMBL" id="SMSI01000001">
    <property type="protein sequence ID" value="TDH39315.1"/>
    <property type="molecule type" value="Genomic_DNA"/>
</dbReference>
<gene>
    <name evidence="1" type="ORF">E2A64_09720</name>
</gene>
<dbReference type="RefSeq" id="WP_133284146.1">
    <property type="nucleotide sequence ID" value="NZ_SMSI01000001.1"/>
</dbReference>